<dbReference type="EMBL" id="AP025628">
    <property type="protein sequence ID" value="BDG59651.1"/>
    <property type="molecule type" value="Genomic_DNA"/>
</dbReference>
<keyword evidence="3" id="KW-0067">ATP-binding</keyword>
<accession>A0AA35CLS0</accession>
<proteinExistence type="predicted"/>
<dbReference type="AlphaFoldDB" id="A0AA35CLS0"/>
<reference evidence="5" key="1">
    <citation type="submission" date="2022-03" db="EMBL/GenBank/DDBJ databases">
        <title>Complete genome sequence of Caldinitratiruptor microaerophilus.</title>
        <authorList>
            <person name="Mukaiyama R."/>
            <person name="Nishiyama T."/>
            <person name="Ueda K."/>
        </authorList>
    </citation>
    <scope>NUCLEOTIDE SEQUENCE</scope>
    <source>
        <strain evidence="5">JCM 16183</strain>
    </source>
</reference>
<dbReference type="GO" id="GO:0016887">
    <property type="term" value="F:ATP hydrolysis activity"/>
    <property type="evidence" value="ECO:0007669"/>
    <property type="project" value="InterPro"/>
</dbReference>
<dbReference type="InterPro" id="IPR050166">
    <property type="entry name" value="ABC_transporter_ATP-bind"/>
</dbReference>
<evidence type="ECO:0000313" key="6">
    <source>
        <dbReference type="Proteomes" id="UP001163687"/>
    </source>
</evidence>
<dbReference type="InterPro" id="IPR003439">
    <property type="entry name" value="ABC_transporter-like_ATP-bd"/>
</dbReference>
<evidence type="ECO:0000256" key="2">
    <source>
        <dbReference type="ARBA" id="ARBA00022741"/>
    </source>
</evidence>
<organism evidence="5 6">
    <name type="scientific">Caldinitratiruptor microaerophilus</name>
    <dbReference type="NCBI Taxonomy" id="671077"/>
    <lineage>
        <taxon>Bacteria</taxon>
        <taxon>Bacillati</taxon>
        <taxon>Bacillota</taxon>
        <taxon>Clostridia</taxon>
        <taxon>Eubacteriales</taxon>
        <taxon>Symbiobacteriaceae</taxon>
        <taxon>Caldinitratiruptor</taxon>
    </lineage>
</organism>
<keyword evidence="2" id="KW-0547">Nucleotide-binding</keyword>
<name>A0AA35CLS0_9FIRM</name>
<evidence type="ECO:0000256" key="3">
    <source>
        <dbReference type="ARBA" id="ARBA00022840"/>
    </source>
</evidence>
<dbReference type="InterPro" id="IPR027417">
    <property type="entry name" value="P-loop_NTPase"/>
</dbReference>
<dbReference type="PANTHER" id="PTHR42788:SF2">
    <property type="entry name" value="ABC TRANSPORTER ATP-BINDING PROTEIN"/>
    <property type="match status" value="1"/>
</dbReference>
<dbReference type="CDD" id="cd03293">
    <property type="entry name" value="ABC_NrtD_SsuB_transporters"/>
    <property type="match status" value="1"/>
</dbReference>
<gene>
    <name evidence="5" type="ORF">caldi_07410</name>
</gene>
<dbReference type="KEGG" id="cmic:caldi_07410"/>
<dbReference type="InterPro" id="IPR003593">
    <property type="entry name" value="AAA+_ATPase"/>
</dbReference>
<dbReference type="SMART" id="SM00382">
    <property type="entry name" value="AAA"/>
    <property type="match status" value="1"/>
</dbReference>
<dbReference type="SUPFAM" id="SSF52540">
    <property type="entry name" value="P-loop containing nucleoside triphosphate hydrolases"/>
    <property type="match status" value="1"/>
</dbReference>
<dbReference type="RefSeq" id="WP_264843760.1">
    <property type="nucleotide sequence ID" value="NZ_AP025628.1"/>
</dbReference>
<dbReference type="PANTHER" id="PTHR42788">
    <property type="entry name" value="TAURINE IMPORT ATP-BINDING PROTEIN-RELATED"/>
    <property type="match status" value="1"/>
</dbReference>
<dbReference type="GO" id="GO:0005524">
    <property type="term" value="F:ATP binding"/>
    <property type="evidence" value="ECO:0007669"/>
    <property type="project" value="UniProtKB-KW"/>
</dbReference>
<evidence type="ECO:0000259" key="4">
    <source>
        <dbReference type="PROSITE" id="PS50893"/>
    </source>
</evidence>
<protein>
    <submittedName>
        <fullName evidence="5">ABC transporter</fullName>
    </submittedName>
</protein>
<evidence type="ECO:0000256" key="1">
    <source>
        <dbReference type="ARBA" id="ARBA00022448"/>
    </source>
</evidence>
<feature type="domain" description="ABC transporter" evidence="4">
    <location>
        <begin position="12"/>
        <end position="238"/>
    </location>
</feature>
<keyword evidence="6" id="KW-1185">Reference proteome</keyword>
<keyword evidence="1" id="KW-0813">Transport</keyword>
<dbReference type="Gene3D" id="3.40.50.300">
    <property type="entry name" value="P-loop containing nucleotide triphosphate hydrolases"/>
    <property type="match status" value="1"/>
</dbReference>
<dbReference type="Pfam" id="PF00005">
    <property type="entry name" value="ABC_tran"/>
    <property type="match status" value="1"/>
</dbReference>
<evidence type="ECO:0000313" key="5">
    <source>
        <dbReference type="EMBL" id="BDG59651.1"/>
    </source>
</evidence>
<sequence length="256" mass="28037">MLQAPEVAGPVLSVEGVSFSFRQGRQVVQVLKDVSLRVEAGEFVTLIGPSGAGKSTLFRIVAGLLEPSAGRIRLRGGRGGVAYMPQRDCLMPWRTVLGNAALLLELRGVSRREARERAMALLPEFGLDGTADRFPHQLSGGMRQRVAFLRTVLGSQELLLLDEPFGALDALTRTAMQDWLLGLWERLHKAVLFITHDVEEAVLLSDRVYVLGGRPATVVGEVRIDLPRPRSSHLVTDPGFVAYRRRLLGLLRGAIG</sequence>
<dbReference type="Proteomes" id="UP001163687">
    <property type="component" value="Chromosome"/>
</dbReference>
<dbReference type="PROSITE" id="PS50893">
    <property type="entry name" value="ABC_TRANSPORTER_2"/>
    <property type="match status" value="1"/>
</dbReference>
<dbReference type="PROSITE" id="PS00211">
    <property type="entry name" value="ABC_TRANSPORTER_1"/>
    <property type="match status" value="1"/>
</dbReference>
<dbReference type="InterPro" id="IPR017871">
    <property type="entry name" value="ABC_transporter-like_CS"/>
</dbReference>